<evidence type="ECO:0000256" key="3">
    <source>
        <dbReference type="ARBA" id="ARBA00011489"/>
    </source>
</evidence>
<evidence type="ECO:0000256" key="7">
    <source>
        <dbReference type="ARBA" id="ARBA00023136"/>
    </source>
</evidence>
<feature type="transmembrane region" description="Helical" evidence="8">
    <location>
        <begin position="285"/>
        <end position="310"/>
    </location>
</feature>
<protein>
    <recommendedName>
        <fullName evidence="8">CASP-like protein</fullName>
    </recommendedName>
</protein>
<keyword evidence="7 8" id="KW-0472">Membrane</keyword>
<evidence type="ECO:0000313" key="10">
    <source>
        <dbReference type="EMBL" id="KAG6496501.1"/>
    </source>
</evidence>
<dbReference type="Proteomes" id="UP000734854">
    <property type="component" value="Unassembled WGS sequence"/>
</dbReference>
<evidence type="ECO:0000256" key="6">
    <source>
        <dbReference type="ARBA" id="ARBA00022989"/>
    </source>
</evidence>
<keyword evidence="11" id="KW-1185">Reference proteome</keyword>
<evidence type="ECO:0000256" key="2">
    <source>
        <dbReference type="ARBA" id="ARBA00007651"/>
    </source>
</evidence>
<comment type="caution">
    <text evidence="10">The sequence shown here is derived from an EMBL/GenBank/DDBJ whole genome shotgun (WGS) entry which is preliminary data.</text>
</comment>
<keyword evidence="4 8" id="KW-1003">Cell membrane</keyword>
<organism evidence="10 11">
    <name type="scientific">Zingiber officinale</name>
    <name type="common">Ginger</name>
    <name type="synonym">Amomum zingiber</name>
    <dbReference type="NCBI Taxonomy" id="94328"/>
    <lineage>
        <taxon>Eukaryota</taxon>
        <taxon>Viridiplantae</taxon>
        <taxon>Streptophyta</taxon>
        <taxon>Embryophyta</taxon>
        <taxon>Tracheophyta</taxon>
        <taxon>Spermatophyta</taxon>
        <taxon>Magnoliopsida</taxon>
        <taxon>Liliopsida</taxon>
        <taxon>Zingiberales</taxon>
        <taxon>Zingiberaceae</taxon>
        <taxon>Zingiber</taxon>
    </lineage>
</organism>
<evidence type="ECO:0000313" key="11">
    <source>
        <dbReference type="Proteomes" id="UP000734854"/>
    </source>
</evidence>
<comment type="subunit">
    <text evidence="3 8">Homodimer and heterodimers.</text>
</comment>
<dbReference type="EMBL" id="JACMSC010000012">
    <property type="protein sequence ID" value="KAG6496501.1"/>
    <property type="molecule type" value="Genomic_DNA"/>
</dbReference>
<evidence type="ECO:0000256" key="1">
    <source>
        <dbReference type="ARBA" id="ARBA00004651"/>
    </source>
</evidence>
<sequence>MQTWSSFLQTWSFCSADLVFLSTDLVILLCRPGLPFCRPAAMVCHSADLFCYSGLLLCRPAQPLWSSALQTCPAVLVCCSADLSYRSGLLLCNPALPFWSAALQTYPALLLYRLGLLLWSAALQTCSTALQTCPIAQLCCVMETITYWQPEIICSGHFDLVTSFGCSQLLAFLDFVLRLCGIAATLVVAVTMGTTNETLPFFTQLFQFRANFTDLPALLFFVIANGIAAGYLVLSIPFSIAGIVRPQATCPRLLLFIFDLHTTEARRPTGWPSAFSSTASFCQRISGAVVAAFIAVVFFMALLLISGLLLRKR</sequence>
<keyword evidence="5 8" id="KW-0812">Transmembrane</keyword>
<dbReference type="NCBIfam" id="TIGR01569">
    <property type="entry name" value="A_tha_TIGR01569"/>
    <property type="match status" value="1"/>
</dbReference>
<feature type="domain" description="Casparian strip membrane protein" evidence="9">
    <location>
        <begin position="170"/>
        <end position="262"/>
    </location>
</feature>
<evidence type="ECO:0000259" key="9">
    <source>
        <dbReference type="Pfam" id="PF04535"/>
    </source>
</evidence>
<gene>
    <name evidence="10" type="ORF">ZIOFF_044368</name>
</gene>
<keyword evidence="6 8" id="KW-1133">Transmembrane helix</keyword>
<comment type="subcellular location">
    <subcellularLocation>
        <location evidence="1 8">Cell membrane</location>
        <topology evidence="1 8">Multi-pass membrane protein</topology>
    </subcellularLocation>
</comment>
<comment type="caution">
    <text evidence="8">Lacks conserved residue(s) required for the propagation of feature annotation.</text>
</comment>
<dbReference type="Pfam" id="PF04535">
    <property type="entry name" value="CASP_dom"/>
    <property type="match status" value="1"/>
</dbReference>
<dbReference type="InterPro" id="IPR006459">
    <property type="entry name" value="CASP/CASPL"/>
</dbReference>
<accession>A0A8J5FYZ1</accession>
<feature type="transmembrane region" description="Helical" evidence="8">
    <location>
        <begin position="215"/>
        <end position="234"/>
    </location>
</feature>
<dbReference type="GO" id="GO:0005886">
    <property type="term" value="C:plasma membrane"/>
    <property type="evidence" value="ECO:0007669"/>
    <property type="project" value="UniProtKB-SubCell"/>
</dbReference>
<evidence type="ECO:0000256" key="5">
    <source>
        <dbReference type="ARBA" id="ARBA00022692"/>
    </source>
</evidence>
<proteinExistence type="inferred from homology"/>
<dbReference type="InterPro" id="IPR044173">
    <property type="entry name" value="CASPL"/>
</dbReference>
<name>A0A8J5FYZ1_ZINOF</name>
<dbReference type="PANTHER" id="PTHR36488:SF11">
    <property type="entry name" value="CASP-LIKE PROTEIN"/>
    <property type="match status" value="1"/>
</dbReference>
<comment type="similarity">
    <text evidence="2 8">Belongs to the Casparian strip membrane proteins (CASP) family.</text>
</comment>
<reference evidence="10 11" key="1">
    <citation type="submission" date="2020-08" db="EMBL/GenBank/DDBJ databases">
        <title>Plant Genome Project.</title>
        <authorList>
            <person name="Zhang R.-G."/>
        </authorList>
    </citation>
    <scope>NUCLEOTIDE SEQUENCE [LARGE SCALE GENOMIC DNA]</scope>
    <source>
        <tissue evidence="10">Rhizome</tissue>
    </source>
</reference>
<evidence type="ECO:0000256" key="4">
    <source>
        <dbReference type="ARBA" id="ARBA00022475"/>
    </source>
</evidence>
<dbReference type="AlphaFoldDB" id="A0A8J5FYZ1"/>
<feature type="transmembrane region" description="Helical" evidence="8">
    <location>
        <begin position="169"/>
        <end position="194"/>
    </location>
</feature>
<dbReference type="PANTHER" id="PTHR36488">
    <property type="entry name" value="CASP-LIKE PROTEIN 1U1"/>
    <property type="match status" value="1"/>
</dbReference>
<dbReference type="InterPro" id="IPR006702">
    <property type="entry name" value="CASP_dom"/>
</dbReference>
<evidence type="ECO:0000256" key="8">
    <source>
        <dbReference type="RuleBase" id="RU361233"/>
    </source>
</evidence>